<keyword evidence="5" id="KW-1185">Reference proteome</keyword>
<dbReference type="KEGG" id="kbi:90824448"/>
<dbReference type="GO" id="GO:0005524">
    <property type="term" value="F:ATP binding"/>
    <property type="evidence" value="ECO:0007669"/>
    <property type="project" value="UniProtKB-KW"/>
</dbReference>
<name>A0AAJ8MBX1_9TREE</name>
<dbReference type="Proteomes" id="UP000092730">
    <property type="component" value="Chromosome 6"/>
</dbReference>
<accession>A0AAJ8MBX1</accession>
<reference evidence="4" key="2">
    <citation type="submission" date="2024-02" db="EMBL/GenBank/DDBJ databases">
        <title>Comparative genomics of Cryptococcus and Kwoniella reveals pathogenesis evolution and contrasting modes of karyotype evolution via chromosome fusion or intercentromeric recombination.</title>
        <authorList>
            <person name="Coelho M.A."/>
            <person name="David-Palma M."/>
            <person name="Shea T."/>
            <person name="Bowers K."/>
            <person name="McGinley-Smith S."/>
            <person name="Mohammad A.W."/>
            <person name="Gnirke A."/>
            <person name="Yurkov A.M."/>
            <person name="Nowrousian M."/>
            <person name="Sun S."/>
            <person name="Cuomo C.A."/>
            <person name="Heitman J."/>
        </authorList>
    </citation>
    <scope>NUCLEOTIDE SEQUENCE</scope>
    <source>
        <strain evidence="4">CBS 10118</strain>
    </source>
</reference>
<feature type="domain" description="Mitochondrial chaperone BCS1-like ATPase lid" evidence="3">
    <location>
        <begin position="23"/>
        <end position="49"/>
    </location>
</feature>
<dbReference type="InterPro" id="IPR057495">
    <property type="entry name" value="AAA_lid_BCS1"/>
</dbReference>
<dbReference type="Pfam" id="PF25426">
    <property type="entry name" value="AAA_lid_BCS1"/>
    <property type="match status" value="1"/>
</dbReference>
<keyword evidence="1" id="KW-0547">Nucleotide-binding</keyword>
<proteinExistence type="predicted"/>
<protein>
    <recommendedName>
        <fullName evidence="3">Mitochondrial chaperone BCS1-like ATPase lid domain-containing protein</fullName>
    </recommendedName>
</protein>
<evidence type="ECO:0000313" key="4">
    <source>
        <dbReference type="EMBL" id="WVW85260.1"/>
    </source>
</evidence>
<evidence type="ECO:0000259" key="3">
    <source>
        <dbReference type="Pfam" id="PF25426"/>
    </source>
</evidence>
<dbReference type="RefSeq" id="XP_065726505.1">
    <property type="nucleotide sequence ID" value="XM_065870433.1"/>
</dbReference>
<reference evidence="4" key="1">
    <citation type="submission" date="2013-07" db="EMBL/GenBank/DDBJ databases">
        <authorList>
            <consortium name="The Broad Institute Genome Sequencing Platform"/>
            <person name="Cuomo C."/>
            <person name="Litvintseva A."/>
            <person name="Chen Y."/>
            <person name="Heitman J."/>
            <person name="Sun S."/>
            <person name="Springer D."/>
            <person name="Dromer F."/>
            <person name="Young S.K."/>
            <person name="Zeng Q."/>
            <person name="Gargeya S."/>
            <person name="Fitzgerald M."/>
            <person name="Abouelleil A."/>
            <person name="Alvarado L."/>
            <person name="Berlin A.M."/>
            <person name="Chapman S.B."/>
            <person name="Dewar J."/>
            <person name="Goldberg J."/>
            <person name="Griggs A."/>
            <person name="Gujja S."/>
            <person name="Hansen M."/>
            <person name="Howarth C."/>
            <person name="Imamovic A."/>
            <person name="Larimer J."/>
            <person name="McCowan C."/>
            <person name="Murphy C."/>
            <person name="Pearson M."/>
            <person name="Priest M."/>
            <person name="Roberts A."/>
            <person name="Saif S."/>
            <person name="Shea T."/>
            <person name="Sykes S."/>
            <person name="Wortman J."/>
            <person name="Nusbaum C."/>
            <person name="Birren B."/>
        </authorList>
    </citation>
    <scope>NUCLEOTIDE SEQUENCE</scope>
    <source>
        <strain evidence="4">CBS 10118</strain>
    </source>
</reference>
<evidence type="ECO:0000313" key="5">
    <source>
        <dbReference type="Proteomes" id="UP000092730"/>
    </source>
</evidence>
<keyword evidence="2" id="KW-0067">ATP-binding</keyword>
<gene>
    <name evidence="4" type="ORF">I302_107298</name>
</gene>
<sequence length="80" mass="9108">MLKSRDQIPKINLLFQLTILSTQTSEVSVSSLQGYLMRYKRDPIRAVEEALRWVESGFGQGPTITLKEGKVELKDLRAEV</sequence>
<dbReference type="EMBL" id="CP144546">
    <property type="protein sequence ID" value="WVW85260.1"/>
    <property type="molecule type" value="Genomic_DNA"/>
</dbReference>
<dbReference type="AlphaFoldDB" id="A0AAJ8MBX1"/>
<dbReference type="GeneID" id="90824448"/>
<organism evidence="4 5">
    <name type="scientific">Kwoniella bestiolae CBS 10118</name>
    <dbReference type="NCBI Taxonomy" id="1296100"/>
    <lineage>
        <taxon>Eukaryota</taxon>
        <taxon>Fungi</taxon>
        <taxon>Dikarya</taxon>
        <taxon>Basidiomycota</taxon>
        <taxon>Agaricomycotina</taxon>
        <taxon>Tremellomycetes</taxon>
        <taxon>Tremellales</taxon>
        <taxon>Cryptococcaceae</taxon>
        <taxon>Kwoniella</taxon>
    </lineage>
</organism>
<evidence type="ECO:0000256" key="1">
    <source>
        <dbReference type="ARBA" id="ARBA00022741"/>
    </source>
</evidence>
<evidence type="ECO:0000256" key="2">
    <source>
        <dbReference type="ARBA" id="ARBA00022840"/>
    </source>
</evidence>